<evidence type="ECO:0008006" key="4">
    <source>
        <dbReference type="Google" id="ProtNLM"/>
    </source>
</evidence>
<reference evidence="2 3" key="1">
    <citation type="submission" date="2015-09" db="EMBL/GenBank/DDBJ databases">
        <title>Genome sequence of the marine flavobacterium Croceitalea dokdonensis DOKDO 023 that contains proton- and sodium-pumping rhodopsins.</title>
        <authorList>
            <person name="Kwon S.-K."/>
            <person name="Lee H.K."/>
            <person name="Kwak M.-J."/>
            <person name="Kim J.F."/>
        </authorList>
    </citation>
    <scope>NUCLEOTIDE SEQUENCE [LARGE SCALE GENOMIC DNA]</scope>
    <source>
        <strain evidence="2 3">DOKDO 023</strain>
    </source>
</reference>
<evidence type="ECO:0000256" key="1">
    <source>
        <dbReference type="SAM" id="SignalP"/>
    </source>
</evidence>
<evidence type="ECO:0000313" key="2">
    <source>
        <dbReference type="EMBL" id="KPM30290.1"/>
    </source>
</evidence>
<feature type="chain" id="PRO_5006134603" description="Gliding motility-associated C-terminal domain-containing protein" evidence="1">
    <location>
        <begin position="19"/>
        <end position="388"/>
    </location>
</feature>
<keyword evidence="3" id="KW-1185">Reference proteome</keyword>
<sequence length="388" mass="43406">MKHIKYILFYFTSSLTLAQTALHNAGKLGLHNNVQIGFHTDWINNANFEGNVGLIGFYGDNTLTLSGTVVPVVFDAELFVPNQLVLENALNVTNNFNFISGDVRSNLNNETVYLNFEPNAFFNGENDMAKVTGFAATTDASFFTFPVGDEEQLRPLILDSEGSNQRAICAYLFENPESPLSLNLRYSLDNKVNNIGEISDREFWILEADRPSKVTISWNLRSELDILANNLEDIILVGWSKSNQQWVVIGNSNLTGTLDSGFLISDTFVPSDFEVITFGTTPLPTDTFAVNNPSLGNYYLTPNNDGTNDALVFDELEDAGNNQVWIFNKFGQKVFEMMNYTNQFNGVSNINNLVIGRELGLPEGVYYYIIELPEAGLSYQGFLYLDRK</sequence>
<gene>
    <name evidence="2" type="ORF">I595_3586</name>
</gene>
<dbReference type="EMBL" id="LDJX01000011">
    <property type="protein sequence ID" value="KPM30290.1"/>
    <property type="molecule type" value="Genomic_DNA"/>
</dbReference>
<dbReference type="Proteomes" id="UP000050280">
    <property type="component" value="Unassembled WGS sequence"/>
</dbReference>
<proteinExistence type="predicted"/>
<organism evidence="2 3">
    <name type="scientific">Croceitalea dokdonensis DOKDO 023</name>
    <dbReference type="NCBI Taxonomy" id="1300341"/>
    <lineage>
        <taxon>Bacteria</taxon>
        <taxon>Pseudomonadati</taxon>
        <taxon>Bacteroidota</taxon>
        <taxon>Flavobacteriia</taxon>
        <taxon>Flavobacteriales</taxon>
        <taxon>Flavobacteriaceae</taxon>
        <taxon>Croceitalea</taxon>
    </lineage>
</organism>
<keyword evidence="1" id="KW-0732">Signal</keyword>
<dbReference type="Pfam" id="PF13585">
    <property type="entry name" value="CHU_C"/>
    <property type="match status" value="1"/>
</dbReference>
<dbReference type="STRING" id="1300341.I595_3586"/>
<name>A0A0P7A1N6_9FLAO</name>
<feature type="signal peptide" evidence="1">
    <location>
        <begin position="1"/>
        <end position="18"/>
    </location>
</feature>
<dbReference type="OrthoDB" id="1489185at2"/>
<dbReference type="RefSeq" id="WP_054560533.1">
    <property type="nucleotide sequence ID" value="NZ_LDJX01000011.1"/>
</dbReference>
<protein>
    <recommendedName>
        <fullName evidence="4">Gliding motility-associated C-terminal domain-containing protein</fullName>
    </recommendedName>
</protein>
<evidence type="ECO:0000313" key="3">
    <source>
        <dbReference type="Proteomes" id="UP000050280"/>
    </source>
</evidence>
<comment type="caution">
    <text evidence="2">The sequence shown here is derived from an EMBL/GenBank/DDBJ whole genome shotgun (WGS) entry which is preliminary data.</text>
</comment>
<accession>A0A0P7A1N6</accession>
<dbReference type="AlphaFoldDB" id="A0A0P7A1N6"/>